<comment type="caution">
    <text evidence="11">The sequence shown here is derived from an EMBL/GenBank/DDBJ whole genome shotgun (WGS) entry which is preliminary data.</text>
</comment>
<evidence type="ECO:0000256" key="1">
    <source>
        <dbReference type="ARBA" id="ARBA00004141"/>
    </source>
</evidence>
<evidence type="ECO:0000256" key="8">
    <source>
        <dbReference type="SAM" id="MobiDB-lite"/>
    </source>
</evidence>
<feature type="compositionally biased region" description="Gly residues" evidence="8">
    <location>
        <begin position="462"/>
        <end position="478"/>
    </location>
</feature>
<gene>
    <name evidence="11" type="ORF">L8U58_00295</name>
</gene>
<keyword evidence="7 9" id="KW-0472">Membrane</keyword>
<dbReference type="InterPro" id="IPR011014">
    <property type="entry name" value="MscS_channel_TM-2"/>
</dbReference>
<evidence type="ECO:0000313" key="11">
    <source>
        <dbReference type="EMBL" id="MCZ9303991.1"/>
    </source>
</evidence>
<feature type="compositionally biased region" description="Low complexity" evidence="8">
    <location>
        <begin position="322"/>
        <end position="353"/>
    </location>
</feature>
<accession>A0A9X3M579</accession>
<dbReference type="EMBL" id="JAKMUV010000001">
    <property type="protein sequence ID" value="MCZ9303991.1"/>
    <property type="molecule type" value="Genomic_DNA"/>
</dbReference>
<evidence type="ECO:0000256" key="6">
    <source>
        <dbReference type="ARBA" id="ARBA00022989"/>
    </source>
</evidence>
<dbReference type="PANTHER" id="PTHR30460:SF0">
    <property type="entry name" value="MODERATE CONDUCTANCE MECHANOSENSITIVE CHANNEL YBIO"/>
    <property type="match status" value="1"/>
</dbReference>
<dbReference type="Pfam" id="PF00924">
    <property type="entry name" value="MS_channel_2nd"/>
    <property type="match status" value="1"/>
</dbReference>
<dbReference type="SUPFAM" id="SSF50182">
    <property type="entry name" value="Sm-like ribonucleoproteins"/>
    <property type="match status" value="1"/>
</dbReference>
<feature type="region of interest" description="Disordered" evidence="8">
    <location>
        <begin position="286"/>
        <end position="353"/>
    </location>
</feature>
<evidence type="ECO:0000256" key="9">
    <source>
        <dbReference type="SAM" id="Phobius"/>
    </source>
</evidence>
<keyword evidence="12" id="KW-1185">Reference proteome</keyword>
<evidence type="ECO:0000256" key="2">
    <source>
        <dbReference type="ARBA" id="ARBA00004236"/>
    </source>
</evidence>
<keyword evidence="4" id="KW-1003">Cell membrane</keyword>
<feature type="compositionally biased region" description="Basic and acidic residues" evidence="8">
    <location>
        <begin position="483"/>
        <end position="505"/>
    </location>
</feature>
<dbReference type="SUPFAM" id="SSF82861">
    <property type="entry name" value="Mechanosensitive channel protein MscS (YggB), transmembrane region"/>
    <property type="match status" value="1"/>
</dbReference>
<evidence type="ECO:0000256" key="5">
    <source>
        <dbReference type="ARBA" id="ARBA00022692"/>
    </source>
</evidence>
<dbReference type="InterPro" id="IPR045276">
    <property type="entry name" value="YbiO_bact"/>
</dbReference>
<feature type="compositionally biased region" description="Polar residues" evidence="8">
    <location>
        <begin position="377"/>
        <end position="388"/>
    </location>
</feature>
<evidence type="ECO:0000256" key="4">
    <source>
        <dbReference type="ARBA" id="ARBA00022475"/>
    </source>
</evidence>
<dbReference type="AlphaFoldDB" id="A0A9X3M579"/>
<feature type="compositionally biased region" description="Gly residues" evidence="8">
    <location>
        <begin position="649"/>
        <end position="703"/>
    </location>
</feature>
<dbReference type="PANTHER" id="PTHR30460">
    <property type="entry name" value="MODERATE CONDUCTANCE MECHANOSENSITIVE CHANNEL YBIO"/>
    <property type="match status" value="1"/>
</dbReference>
<feature type="compositionally biased region" description="Low complexity" evidence="8">
    <location>
        <begin position="623"/>
        <end position="648"/>
    </location>
</feature>
<evidence type="ECO:0000256" key="7">
    <source>
        <dbReference type="ARBA" id="ARBA00023136"/>
    </source>
</evidence>
<evidence type="ECO:0000313" key="12">
    <source>
        <dbReference type="Proteomes" id="UP001146505"/>
    </source>
</evidence>
<feature type="transmembrane region" description="Helical" evidence="9">
    <location>
        <begin position="12"/>
        <end position="34"/>
    </location>
</feature>
<feature type="region of interest" description="Disordered" evidence="8">
    <location>
        <begin position="540"/>
        <end position="742"/>
    </location>
</feature>
<dbReference type="RefSeq" id="WP_269954429.1">
    <property type="nucleotide sequence ID" value="NZ_JAKMUV010000001.1"/>
</dbReference>
<dbReference type="InterPro" id="IPR006685">
    <property type="entry name" value="MscS_channel_2nd"/>
</dbReference>
<organism evidence="11 12">
    <name type="scientific">Corynebacterium macclintockiae</name>
    <dbReference type="NCBI Taxonomy" id="2913501"/>
    <lineage>
        <taxon>Bacteria</taxon>
        <taxon>Bacillati</taxon>
        <taxon>Actinomycetota</taxon>
        <taxon>Actinomycetes</taxon>
        <taxon>Mycobacteriales</taxon>
        <taxon>Corynebacteriaceae</taxon>
        <taxon>Corynebacterium</taxon>
    </lineage>
</organism>
<keyword evidence="5 9" id="KW-0812">Transmembrane</keyword>
<dbReference type="GO" id="GO:0005886">
    <property type="term" value="C:plasma membrane"/>
    <property type="evidence" value="ECO:0007669"/>
    <property type="project" value="UniProtKB-SubCell"/>
</dbReference>
<sequence length="742" mass="74272">MLKFYAFQLWEWLVAHGIPLSALIIIAILIPRVGRLAIRIVSGRFDRGEEATKSRLALVGALVYVVQAIAYFAIIMLGLTNLGVPAMGAALPATVVSAAIGFGAQNVIGDFLAGFFIISERQFGVGDFVAFDGTSSNISGTVVALTLRATKIRTASGEVVMIPNGSAGVITNYSQDWSRAVVDLAVPLQPGESMAQLTDRVEATAAEALRDPTIADDVTGELEVLPATDIVAPTAAGQSWQVNFRVMVVVNPARQWAVERVLRSALVNVFWDRYDMPRVFRAGTDASAHASSSRSPIKAMAAESALAPTEVMPAQHPRPTSGHAPHGGHTAAANAEPAAAASDAAPAPATGSAPAAAASDAAAAAAGKTAAGGENANSQSDSTASSAEAYSPTHPASKDDGPGTAPLDSDGTIRRRSAAAPTSANATATAVATAPDADANATDSVDSASAATGAANATGTGTDTGTGTGAGTGTGTGTGADTDTEKNADDSEQNHSRGFWRDEEHSSRFKRIMSVGGRTRPSTTGLIIALMVVGGLALASSNPDGRDAGWLSPDYWRDRPANSATTNKKESDENQPTGTNGTSEQQSSDKQQPTDGEQSPSNGEQSPTGSEQSPAQGSDSSLNDQGGQSNQNPSGGDSNSPSNNPSDGSGNGGAGGNGSSGGNGGVSGNGGANSNGAAGGAANGGAGGNAGAAGGNSGAGGGAQNNVSNEPKDSEFDAFDSPASITHLHALGAPNATNATRD</sequence>
<proteinExistence type="inferred from homology"/>
<evidence type="ECO:0000259" key="10">
    <source>
        <dbReference type="Pfam" id="PF00924"/>
    </source>
</evidence>
<feature type="compositionally biased region" description="Polar residues" evidence="8">
    <location>
        <begin position="574"/>
        <end position="622"/>
    </location>
</feature>
<dbReference type="Gene3D" id="1.10.287.1260">
    <property type="match status" value="1"/>
</dbReference>
<feature type="region of interest" description="Disordered" evidence="8">
    <location>
        <begin position="454"/>
        <end position="505"/>
    </location>
</feature>
<dbReference type="InterPro" id="IPR010920">
    <property type="entry name" value="LSM_dom_sf"/>
</dbReference>
<dbReference type="InterPro" id="IPR023408">
    <property type="entry name" value="MscS_beta-dom_sf"/>
</dbReference>
<feature type="region of interest" description="Disordered" evidence="8">
    <location>
        <begin position="370"/>
        <end position="430"/>
    </location>
</feature>
<dbReference type="Gene3D" id="2.30.30.60">
    <property type="match status" value="1"/>
</dbReference>
<feature type="compositionally biased region" description="Low complexity" evidence="8">
    <location>
        <begin position="418"/>
        <end position="430"/>
    </location>
</feature>
<reference evidence="11" key="1">
    <citation type="submission" date="2022-02" db="EMBL/GenBank/DDBJ databases">
        <title>Corynebacterium sp. from urogenital microbiome.</title>
        <authorList>
            <person name="Cappelli E.A."/>
            <person name="Ribeiro T.G."/>
            <person name="Peixe L."/>
        </authorList>
    </citation>
    <scope>NUCLEOTIDE SEQUENCE</scope>
    <source>
        <strain evidence="11">C9Ua_112</strain>
    </source>
</reference>
<dbReference type="GeneID" id="301811962"/>
<comment type="subcellular location">
    <subcellularLocation>
        <location evidence="2">Cell membrane</location>
    </subcellularLocation>
    <subcellularLocation>
        <location evidence="1">Membrane</location>
        <topology evidence="1">Multi-pass membrane protein</topology>
    </subcellularLocation>
</comment>
<feature type="transmembrane region" description="Helical" evidence="9">
    <location>
        <begin position="55"/>
        <end position="79"/>
    </location>
</feature>
<protein>
    <submittedName>
        <fullName evidence="11">Mechanosensitive ion channel</fullName>
    </submittedName>
</protein>
<dbReference type="Proteomes" id="UP001146505">
    <property type="component" value="Unassembled WGS sequence"/>
</dbReference>
<evidence type="ECO:0000256" key="3">
    <source>
        <dbReference type="ARBA" id="ARBA00008017"/>
    </source>
</evidence>
<name>A0A9X3M579_9CORY</name>
<feature type="domain" description="Mechanosensitive ion channel MscS" evidence="10">
    <location>
        <begin position="106"/>
        <end position="174"/>
    </location>
</feature>
<comment type="similarity">
    <text evidence="3">Belongs to the MscS (TC 1.A.23) family.</text>
</comment>
<keyword evidence="6 9" id="KW-1133">Transmembrane helix</keyword>
<dbReference type="GO" id="GO:0008381">
    <property type="term" value="F:mechanosensitive monoatomic ion channel activity"/>
    <property type="evidence" value="ECO:0007669"/>
    <property type="project" value="InterPro"/>
</dbReference>